<dbReference type="AlphaFoldDB" id="V2WKG1"/>
<comment type="caution">
    <text evidence="1">The sequence shown here is derived from an EMBL/GenBank/DDBJ whole genome shotgun (WGS) entry which is preliminary data.</text>
</comment>
<protein>
    <submittedName>
        <fullName evidence="1">Uncharacterized protein</fullName>
    </submittedName>
</protein>
<dbReference type="KEGG" id="mrr:Moror_5737"/>
<organism evidence="1 2">
    <name type="scientific">Moniliophthora roreri (strain MCA 2997)</name>
    <name type="common">Cocoa frosty pod rot fungus</name>
    <name type="synonym">Crinipellis roreri</name>
    <dbReference type="NCBI Taxonomy" id="1381753"/>
    <lineage>
        <taxon>Eukaryota</taxon>
        <taxon>Fungi</taxon>
        <taxon>Dikarya</taxon>
        <taxon>Basidiomycota</taxon>
        <taxon>Agaricomycotina</taxon>
        <taxon>Agaricomycetes</taxon>
        <taxon>Agaricomycetidae</taxon>
        <taxon>Agaricales</taxon>
        <taxon>Marasmiineae</taxon>
        <taxon>Marasmiaceae</taxon>
        <taxon>Moniliophthora</taxon>
    </lineage>
</organism>
<keyword evidence="2" id="KW-1185">Reference proteome</keyword>
<sequence>MSFQGASRFIIEGGSFTNIARDQHNYVQGNLVQYVNGEKGERTIWDEFTRIPLGKIRIKKTLTRTKARRTDFKDRSWRNVDAHRTVNIASIQGEDKDSEFLHITYSGPDASETFHRDFQQFSHVRDVTVAQLFGYNDGQFALPALIFYDALVPVAHIFERNGFSPLLYTYLDYLFGVMHTGTMDFGELWLHPRTGMLCTGPFVDYSGVQSFTASGFKTNSVTSDECPSLSLQTYSDSNTLISFLTRTLSTQNIIKGICCTYKLTWEKVSNKNAQSVLSCLSGTVYSRTHHRIIAQWPGDMEKWHYKPWGVRGLPDEMQESWVNMGDGLVRITVLPLNVQHLQDQEFGVGYDLLSSEEWWDSWLSQAHSILSQCGFQESDLEDCSIMDGLWLSLQYEDKHSTQTSSNASTDKPVYLFILPIPYPSDPETTWNSWLQGSKYFWSFDPSGNKKIPEDIRLSLGLPSFTSWLEFPHCWWDCITYNALHQLHVIKGFNPTTTAFAQSLGYPLLEVIGDEACFEEIEESPQDTKAIDVVDELTILLSKLTINPVESIIDIDSD</sequence>
<evidence type="ECO:0000313" key="2">
    <source>
        <dbReference type="Proteomes" id="UP000017559"/>
    </source>
</evidence>
<gene>
    <name evidence="1" type="ORF">Moror_5737</name>
</gene>
<name>V2WKG1_MONRO</name>
<dbReference type="Proteomes" id="UP000017559">
    <property type="component" value="Unassembled WGS sequence"/>
</dbReference>
<accession>V2WKG1</accession>
<dbReference type="OrthoDB" id="2883824at2759"/>
<dbReference type="HOGENOM" id="CLU_025147_0_0_1"/>
<reference evidence="1 2" key="1">
    <citation type="journal article" date="2014" name="BMC Genomics">
        <title>Genome and secretome analysis of the hemibiotrophic fungal pathogen, Moniliophthora roreri, which causes frosty pod rot disease of cacao: mechanisms of the biotrophic and necrotrophic phases.</title>
        <authorList>
            <person name="Meinhardt L.W."/>
            <person name="Costa G.G.L."/>
            <person name="Thomazella D.P.T."/>
            <person name="Teixeira P.J.P.L."/>
            <person name="Carazzolle M.F."/>
            <person name="Schuster S.C."/>
            <person name="Carlson J.E."/>
            <person name="Guiltinan M.J."/>
            <person name="Mieczkowski P."/>
            <person name="Farmer A."/>
            <person name="Ramaraj T."/>
            <person name="Crozier J."/>
            <person name="Davis R.E."/>
            <person name="Shao J."/>
            <person name="Melnick R.L."/>
            <person name="Pereira G.A.G."/>
            <person name="Bailey B.A."/>
        </authorList>
    </citation>
    <scope>NUCLEOTIDE SEQUENCE [LARGE SCALE GENOMIC DNA]</scope>
    <source>
        <strain evidence="1 2">MCA 2997</strain>
    </source>
</reference>
<evidence type="ECO:0000313" key="1">
    <source>
        <dbReference type="EMBL" id="ESK87328.1"/>
    </source>
</evidence>
<dbReference type="EMBL" id="AWSO01000807">
    <property type="protein sequence ID" value="ESK87328.1"/>
    <property type="molecule type" value="Genomic_DNA"/>
</dbReference>
<proteinExistence type="predicted"/>